<dbReference type="AlphaFoldDB" id="A0A2P1PU55"/>
<evidence type="ECO:0000313" key="4">
    <source>
        <dbReference type="Proteomes" id="UP000241074"/>
    </source>
</evidence>
<dbReference type="KEGG" id="xba:C7S18_14710"/>
<dbReference type="OrthoDB" id="5405606at2"/>
<keyword evidence="2" id="KW-0732">Signal</keyword>
<name>A0A2P1PU55_9GAMM</name>
<evidence type="ECO:0008006" key="5">
    <source>
        <dbReference type="Google" id="ProtNLM"/>
    </source>
</evidence>
<dbReference type="RefSeq" id="WP_106892281.1">
    <property type="nucleotide sequence ID" value="NZ_CP027860.1"/>
</dbReference>
<keyword evidence="4" id="KW-1185">Reference proteome</keyword>
<evidence type="ECO:0000313" key="3">
    <source>
        <dbReference type="EMBL" id="AVP98360.1"/>
    </source>
</evidence>
<evidence type="ECO:0000256" key="1">
    <source>
        <dbReference type="SAM" id="Phobius"/>
    </source>
</evidence>
<dbReference type="Proteomes" id="UP000241074">
    <property type="component" value="Chromosome"/>
</dbReference>
<sequence>MNIRPTVRASLLTGLLAFVATSTSAVTVATPNELPAPSNPDFAYAWPVQVTGTDSLHQLTVPADVYPVLTRLDLSDLTLIDATGQPVSLSILPQPSLNAWLDLPTPMEIVLQHGLPLTDDAPYPSERSRIRLLVQSRQTDVLPIRALRINYEHRRELPADATFRVRASAKPESNASAGEWLHLDEVASRFNADTRTGEVRLVLEPQATRELELMIAPIPASVTVRSVMAEYDLRESPELRWVDTTLQPLAGTATQWDMFEYLAPGPARFHRARFDLGGDKVGEIELMSLDGSGYWAGQGAMTSYDISLDDARFARNTLGFREVRARRWRVMVRPAPESPPKLQLAYQPDILVFSKRGPAQLTLLAGSQRVQRPSYPVLDMVEDVRAQLGQDWQPARAQVGARFPWRGTEALKPVPPKSNQDYRAWLLWSLLLVAAVLVGYMAVNMLRETNDAESNKPDV</sequence>
<protein>
    <recommendedName>
        <fullName evidence="5">DUF3999 domain-containing protein</fullName>
    </recommendedName>
</protein>
<accession>A0A2P1PU55</accession>
<evidence type="ECO:0000256" key="2">
    <source>
        <dbReference type="SAM" id="SignalP"/>
    </source>
</evidence>
<organism evidence="3 4">
    <name type="scientific">Ahniella affigens</name>
    <dbReference type="NCBI Taxonomy" id="2021234"/>
    <lineage>
        <taxon>Bacteria</taxon>
        <taxon>Pseudomonadati</taxon>
        <taxon>Pseudomonadota</taxon>
        <taxon>Gammaproteobacteria</taxon>
        <taxon>Lysobacterales</taxon>
        <taxon>Rhodanobacteraceae</taxon>
        <taxon>Ahniella</taxon>
    </lineage>
</organism>
<gene>
    <name evidence="3" type="ORF">C7S18_14710</name>
</gene>
<proteinExistence type="predicted"/>
<reference evidence="3 4" key="2">
    <citation type="submission" date="2018-03" db="EMBL/GenBank/DDBJ databases">
        <authorList>
            <person name="Keele B.F."/>
        </authorList>
    </citation>
    <scope>NUCLEOTIDE SEQUENCE [LARGE SCALE GENOMIC DNA]</scope>
    <source>
        <strain evidence="3 4">D13</strain>
    </source>
</reference>
<keyword evidence="1" id="KW-1133">Transmembrane helix</keyword>
<feature type="signal peptide" evidence="2">
    <location>
        <begin position="1"/>
        <end position="25"/>
    </location>
</feature>
<keyword evidence="1" id="KW-0812">Transmembrane</keyword>
<feature type="chain" id="PRO_5015131628" description="DUF3999 domain-containing protein" evidence="2">
    <location>
        <begin position="26"/>
        <end position="459"/>
    </location>
</feature>
<keyword evidence="1" id="KW-0472">Membrane</keyword>
<reference evidence="3 4" key="1">
    <citation type="submission" date="2018-03" db="EMBL/GenBank/DDBJ databases">
        <title>Ahniella affigens gen. nov., sp. nov., a gammaproteobacterium isolated from sandy soil near a stream.</title>
        <authorList>
            <person name="Ko Y."/>
            <person name="Kim J.-H."/>
        </authorList>
    </citation>
    <scope>NUCLEOTIDE SEQUENCE [LARGE SCALE GENOMIC DNA]</scope>
    <source>
        <strain evidence="3 4">D13</strain>
    </source>
</reference>
<dbReference type="Pfam" id="PF13163">
    <property type="entry name" value="DUF3999"/>
    <property type="match status" value="2"/>
</dbReference>
<feature type="transmembrane region" description="Helical" evidence="1">
    <location>
        <begin position="425"/>
        <end position="446"/>
    </location>
</feature>
<dbReference type="InterPro" id="IPR025060">
    <property type="entry name" value="DUF3999"/>
</dbReference>
<dbReference type="EMBL" id="CP027860">
    <property type="protein sequence ID" value="AVP98360.1"/>
    <property type="molecule type" value="Genomic_DNA"/>
</dbReference>